<protein>
    <recommendedName>
        <fullName evidence="2">Protein kinase domain-containing protein</fullName>
    </recommendedName>
</protein>
<dbReference type="Gene3D" id="3.80.10.10">
    <property type="entry name" value="Ribonuclease Inhibitor"/>
    <property type="match status" value="2"/>
</dbReference>
<dbReference type="EMBL" id="JAPFFF010000003">
    <property type="protein sequence ID" value="KAK8895354.1"/>
    <property type="molecule type" value="Genomic_DNA"/>
</dbReference>
<dbReference type="PROSITE" id="PS50011">
    <property type="entry name" value="PROTEIN_KINASE_DOM"/>
    <property type="match status" value="1"/>
</dbReference>
<dbReference type="PROSITE" id="PS00108">
    <property type="entry name" value="PROTEIN_KINASE_ST"/>
    <property type="match status" value="1"/>
</dbReference>
<dbReference type="PANTHER" id="PTHR44329:SF214">
    <property type="entry name" value="PROTEIN KINASE DOMAIN-CONTAINING PROTEIN"/>
    <property type="match status" value="1"/>
</dbReference>
<dbReference type="SUPFAM" id="SSF52058">
    <property type="entry name" value="L domain-like"/>
    <property type="match status" value="1"/>
</dbReference>
<keyword evidence="4" id="KW-1185">Reference proteome</keyword>
<dbReference type="InterPro" id="IPR000719">
    <property type="entry name" value="Prot_kinase_dom"/>
</dbReference>
<organism evidence="3 4">
    <name type="scientific">Tritrichomonas musculus</name>
    <dbReference type="NCBI Taxonomy" id="1915356"/>
    <lineage>
        <taxon>Eukaryota</taxon>
        <taxon>Metamonada</taxon>
        <taxon>Parabasalia</taxon>
        <taxon>Tritrichomonadida</taxon>
        <taxon>Tritrichomonadidae</taxon>
        <taxon>Tritrichomonas</taxon>
    </lineage>
</organism>
<dbReference type="Pfam" id="PF13306">
    <property type="entry name" value="LRR_5"/>
    <property type="match status" value="1"/>
</dbReference>
<gene>
    <name evidence="3" type="ORF">M9Y10_023816</name>
</gene>
<evidence type="ECO:0000313" key="3">
    <source>
        <dbReference type="EMBL" id="KAK8895354.1"/>
    </source>
</evidence>
<dbReference type="PRINTS" id="PR00109">
    <property type="entry name" value="TYRKINASE"/>
</dbReference>
<dbReference type="PANTHER" id="PTHR44329">
    <property type="entry name" value="SERINE/THREONINE-PROTEIN KINASE TNNI3K-RELATED"/>
    <property type="match status" value="1"/>
</dbReference>
<dbReference type="SMART" id="SM00220">
    <property type="entry name" value="S_TKc"/>
    <property type="match status" value="1"/>
</dbReference>
<evidence type="ECO:0000259" key="2">
    <source>
        <dbReference type="PROSITE" id="PS50011"/>
    </source>
</evidence>
<dbReference type="Proteomes" id="UP001470230">
    <property type="component" value="Unassembled WGS sequence"/>
</dbReference>
<comment type="caution">
    <text evidence="3">The sequence shown here is derived from an EMBL/GenBank/DDBJ whole genome shotgun (WGS) entry which is preliminary data.</text>
</comment>
<evidence type="ECO:0000313" key="4">
    <source>
        <dbReference type="Proteomes" id="UP001470230"/>
    </source>
</evidence>
<feature type="compositionally biased region" description="Basic residues" evidence="1">
    <location>
        <begin position="524"/>
        <end position="536"/>
    </location>
</feature>
<evidence type="ECO:0000256" key="1">
    <source>
        <dbReference type="SAM" id="MobiDB-lite"/>
    </source>
</evidence>
<dbReference type="SUPFAM" id="SSF56112">
    <property type="entry name" value="Protein kinase-like (PK-like)"/>
    <property type="match status" value="1"/>
</dbReference>
<dbReference type="InterPro" id="IPR001245">
    <property type="entry name" value="Ser-Thr/Tyr_kinase_cat_dom"/>
</dbReference>
<feature type="domain" description="Protein kinase" evidence="2">
    <location>
        <begin position="24"/>
        <end position="296"/>
    </location>
</feature>
<dbReference type="InterPro" id="IPR011009">
    <property type="entry name" value="Kinase-like_dom_sf"/>
</dbReference>
<reference evidence="3 4" key="1">
    <citation type="submission" date="2024-04" db="EMBL/GenBank/DDBJ databases">
        <title>Tritrichomonas musculus Genome.</title>
        <authorList>
            <person name="Alves-Ferreira E."/>
            <person name="Grigg M."/>
            <person name="Lorenzi H."/>
            <person name="Galac M."/>
        </authorList>
    </citation>
    <scope>NUCLEOTIDE SEQUENCE [LARGE SCALE GENOMIC DNA]</scope>
    <source>
        <strain evidence="3 4">EAF2021</strain>
    </source>
</reference>
<sequence length="965" mass="112696">MRSIKGKDDRSQCINKLDIKNYTIEQDTTTKNGSYGKVFPVRHKSGNIYAVKVIEDKSISEESYEESVNNEINILCQCQCPTIIKVIGYSPIDFDGKKKCLIFMEYCINGSLEEYLKNNIDNENDSTIRQKFLVGIAHGMKKMHENNCIHLDLKPANVVLDIDLNPLITDFGTARYLRGTYPVKEKLGSPAYMAPEVLGRGKCGKESDVYSFGILMYEVLARKVPYQEKKFRNLQDLIKNVVDNDVRPNLNVPIKLSLKKLITRCWDSDMSQRPSFEEIFNILAYNEEGIMKEPFKFESIDEKNKYYLEGVDEESLKEYIYKITESYKTCHDNTSLTYSSETNEKPGKGTLKNVSRQVLIKQNKYLQEEVNNLRSENIEVKKAVDRCRELEEKLSNLEKEINHNKEQIASFNKEIEEKNSALDEKNEHIRTLEGENALLQTVNSDNKKLKEELISKIEAMNHKNQELEDTNHKNQENYHALQKLYRKNEINKKEERIKMEQMKNKVQMLEQENESNIKNAKRLFNKSKEKPKRHPSISKEKPKGDILIENKEDYKRKFFIVINSIDAFSQKSFISKVIQDTNDEKMHQYYVNFALLLDYFLSFEPLKENPKYLNIFTKEIPKTLETENDLLVDFNRIYLLADATELLYHYSAFLDENFTNIIIKFDDFVMEIKYPSDIFENIYNKMISDLEKVKISILFSGQPEINEKFKYKENIISLKFDQTVQKIGHSSFSNFMEINQIEFSSSLVEIGPVSFNFCKSITHLCIPSSVQKINNHAFYHCSSLEQVFIPDSVLEIGSNCFGNCEKLKFVRLSENLKIIDNFTFRHCNSLKNIRIPASVTSIGEEAFANCINLAKISFKSPTKENHRFLSIEKRAFKSCKCIENINFPNHLKFIGIECFKDCHKLRQIIFQSILNMCEQDSFLNCPLEIVKIFNENKKIFKNKRLLGYKESLQMENFIIIKEKKK</sequence>
<name>A0ABR2KW55_9EUKA</name>
<dbReference type="InterPro" id="IPR026906">
    <property type="entry name" value="LRR_5"/>
</dbReference>
<proteinExistence type="predicted"/>
<dbReference type="Pfam" id="PF00069">
    <property type="entry name" value="Pkinase"/>
    <property type="match status" value="1"/>
</dbReference>
<dbReference type="InterPro" id="IPR051681">
    <property type="entry name" value="Ser/Thr_Kinases-Pseudokinases"/>
</dbReference>
<dbReference type="InterPro" id="IPR032675">
    <property type="entry name" value="LRR_dom_sf"/>
</dbReference>
<dbReference type="InterPro" id="IPR008271">
    <property type="entry name" value="Ser/Thr_kinase_AS"/>
</dbReference>
<feature type="region of interest" description="Disordered" evidence="1">
    <location>
        <begin position="524"/>
        <end position="543"/>
    </location>
</feature>
<dbReference type="Gene3D" id="1.10.510.10">
    <property type="entry name" value="Transferase(Phosphotransferase) domain 1"/>
    <property type="match status" value="1"/>
</dbReference>
<accession>A0ABR2KW55</accession>